<sequence length="301" mass="33310">MKSTAVHRSIVVVDVEGYGDRRRSDRHRLAARAGMYQVVRDAFAATGLPWSEERSDVDDAGDSLLLLLPAQVEKVLLADHLPGRVAAELRRHNEVHAHGARLRMRMALHAGEIHYDANGKTGGELITACRILDARDARQLLRDSTGTLVVIASDWFYQSVIRQDPAAAPADYHRIAVDVKETRDKAWVRLVDGRPTAPAARRNGARPPLPLSRLLPVVDTLLITAGFGTRQARDLTLEDVYFSATIDRHGNDRADVVSIARAAGRYPDGPETLLAALRVYAEGTEAFAELERLVHEWRNAE</sequence>
<name>K0JQK8_SACES</name>
<evidence type="ECO:0000313" key="2">
    <source>
        <dbReference type="EMBL" id="CCH29665.1"/>
    </source>
</evidence>
<dbReference type="HOGENOM" id="CLU_068689_0_0_11"/>
<protein>
    <recommendedName>
        <fullName evidence="1">Effector-associated domain-containing protein</fullName>
    </recommendedName>
</protein>
<dbReference type="AlphaFoldDB" id="K0JQK8"/>
<dbReference type="Proteomes" id="UP000006281">
    <property type="component" value="Chromosome"/>
</dbReference>
<accession>K0JQK8</accession>
<dbReference type="BioCyc" id="SESP1179773:BN6_RS41800-MONOMER"/>
<gene>
    <name evidence="2" type="ordered locus">BN6_23470</name>
</gene>
<organism evidence="2 3">
    <name type="scientific">Saccharothrix espanaensis (strain ATCC 51144 / DSM 44229 / JCM 9112 / NBRC 15066 / NRRL 15764)</name>
    <dbReference type="NCBI Taxonomy" id="1179773"/>
    <lineage>
        <taxon>Bacteria</taxon>
        <taxon>Bacillati</taxon>
        <taxon>Actinomycetota</taxon>
        <taxon>Actinomycetes</taxon>
        <taxon>Pseudonocardiales</taxon>
        <taxon>Pseudonocardiaceae</taxon>
        <taxon>Saccharothrix</taxon>
    </lineage>
</organism>
<evidence type="ECO:0000313" key="3">
    <source>
        <dbReference type="Proteomes" id="UP000006281"/>
    </source>
</evidence>
<proteinExistence type="predicted"/>
<dbReference type="STRING" id="1179773.BN6_23470"/>
<dbReference type="OrthoDB" id="3482507at2"/>
<dbReference type="eggNOG" id="COG0457">
    <property type="taxonomic scope" value="Bacteria"/>
</dbReference>
<dbReference type="EMBL" id="HE804045">
    <property type="protein sequence ID" value="CCH29665.1"/>
    <property type="molecule type" value="Genomic_DNA"/>
</dbReference>
<dbReference type="InterPro" id="IPR045431">
    <property type="entry name" value="EAD2"/>
</dbReference>
<dbReference type="PATRIC" id="fig|1179773.3.peg.2346"/>
<dbReference type="Pfam" id="PF19956">
    <property type="entry name" value="EAD2"/>
    <property type="match status" value="1"/>
</dbReference>
<dbReference type="RefSeq" id="WP_015099777.1">
    <property type="nucleotide sequence ID" value="NC_019673.1"/>
</dbReference>
<dbReference type="KEGG" id="sesp:BN6_23470"/>
<reference evidence="2 3" key="1">
    <citation type="journal article" date="2012" name="BMC Genomics">
        <title>Complete genome sequence of Saccharothrix espanaensis DSM 44229T and comparison to the other completely sequenced Pseudonocardiaceae.</title>
        <authorList>
            <person name="Strobel T."/>
            <person name="Al-Dilaimi A."/>
            <person name="Blom J."/>
            <person name="Gessner A."/>
            <person name="Kalinowski J."/>
            <person name="Luzhetska M."/>
            <person name="Puhler A."/>
            <person name="Szczepanowski R."/>
            <person name="Bechthold A."/>
            <person name="Ruckert C."/>
        </authorList>
    </citation>
    <scope>NUCLEOTIDE SEQUENCE [LARGE SCALE GENOMIC DNA]</scope>
    <source>
        <strain evidence="3">ATCC 51144 / DSM 44229 / JCM 9112 / NBRC 15066 / NRRL 15764</strain>
    </source>
</reference>
<evidence type="ECO:0000259" key="1">
    <source>
        <dbReference type="Pfam" id="PF19956"/>
    </source>
</evidence>
<keyword evidence="3" id="KW-1185">Reference proteome</keyword>
<feature type="domain" description="Effector-associated" evidence="1">
    <location>
        <begin position="218"/>
        <end position="294"/>
    </location>
</feature>